<feature type="compositionally biased region" description="Polar residues" evidence="1">
    <location>
        <begin position="13"/>
        <end position="43"/>
    </location>
</feature>
<dbReference type="PANTHER" id="PTHR36054">
    <property type="entry name" value="PROTEIN SICKLE"/>
    <property type="match status" value="1"/>
</dbReference>
<feature type="compositionally biased region" description="Polar residues" evidence="1">
    <location>
        <begin position="188"/>
        <end position="208"/>
    </location>
</feature>
<accession>A0A6D2JBI4</accession>
<dbReference type="GO" id="GO:0000398">
    <property type="term" value="P:mRNA splicing, via spliceosome"/>
    <property type="evidence" value="ECO:0007669"/>
    <property type="project" value="InterPro"/>
</dbReference>
<feature type="compositionally biased region" description="Pro residues" evidence="1">
    <location>
        <begin position="152"/>
        <end position="167"/>
    </location>
</feature>
<reference evidence="2" key="1">
    <citation type="submission" date="2020-01" db="EMBL/GenBank/DDBJ databases">
        <authorList>
            <person name="Mishra B."/>
        </authorList>
    </citation>
    <scope>NUCLEOTIDE SEQUENCE [LARGE SCALE GENOMIC DNA]</scope>
</reference>
<comment type="caution">
    <text evidence="2">The sequence shown here is derived from an EMBL/GenBank/DDBJ whole genome shotgun (WGS) entry which is preliminary data.</text>
</comment>
<evidence type="ECO:0000313" key="2">
    <source>
        <dbReference type="EMBL" id="CAA7037330.1"/>
    </source>
</evidence>
<gene>
    <name evidence="2" type="ORF">MERR_LOCUS24565</name>
</gene>
<organism evidence="2 3">
    <name type="scientific">Microthlaspi erraticum</name>
    <dbReference type="NCBI Taxonomy" id="1685480"/>
    <lineage>
        <taxon>Eukaryota</taxon>
        <taxon>Viridiplantae</taxon>
        <taxon>Streptophyta</taxon>
        <taxon>Embryophyta</taxon>
        <taxon>Tracheophyta</taxon>
        <taxon>Spermatophyta</taxon>
        <taxon>Magnoliopsida</taxon>
        <taxon>eudicotyledons</taxon>
        <taxon>Gunneridae</taxon>
        <taxon>Pentapetalae</taxon>
        <taxon>rosids</taxon>
        <taxon>malvids</taxon>
        <taxon>Brassicales</taxon>
        <taxon>Brassicaceae</taxon>
        <taxon>Coluteocarpeae</taxon>
        <taxon>Microthlaspi</taxon>
    </lineage>
</organism>
<dbReference type="InterPro" id="IPR039292">
    <property type="entry name" value="SICKLE"/>
</dbReference>
<name>A0A6D2JBI4_9BRAS</name>
<dbReference type="PANTHER" id="PTHR36054:SF2">
    <property type="entry name" value="PROTEIN SICKLE"/>
    <property type="match status" value="1"/>
</dbReference>
<feature type="region of interest" description="Disordered" evidence="1">
    <location>
        <begin position="1"/>
        <end position="49"/>
    </location>
</feature>
<dbReference type="EMBL" id="CACVBM020001174">
    <property type="protein sequence ID" value="CAA7037330.1"/>
    <property type="molecule type" value="Genomic_DNA"/>
</dbReference>
<dbReference type="AlphaFoldDB" id="A0A6D2JBI4"/>
<sequence length="315" mass="34664">MLKAMRMEAAAQNDGSTGPETSMNTAHLSNPLAETSSHQQESYETPRFDYYTDPMSAYSSFKRNKTAPQQPYISSPPSYQASSPAPQFQPPAPGSLGSDYQAHTNHGGFQAAHYEGQNLHMEQRGMTHFSPSHRGPPPAAWNNNCRPPPVHHLGPPPPQWVPRPFPPSQESQHMGNNRFGGRGRHNNTAPQYSHYGRQNSNWSGNTYHDSGRGRSRGRGGFGRDGGRRPMESGGDQFYSNSMAEDPWKHIKPLVWKSCLDSSSSNSTGQAWLPSSIAQKKPMISESSHKPSSNQQSLAEYLAASLDEATCDEPSN</sequence>
<evidence type="ECO:0000256" key="1">
    <source>
        <dbReference type="SAM" id="MobiDB-lite"/>
    </source>
</evidence>
<dbReference type="GO" id="GO:0035196">
    <property type="term" value="P:miRNA processing"/>
    <property type="evidence" value="ECO:0007669"/>
    <property type="project" value="InterPro"/>
</dbReference>
<feature type="region of interest" description="Disordered" evidence="1">
    <location>
        <begin position="62"/>
        <end position="97"/>
    </location>
</feature>
<feature type="region of interest" description="Disordered" evidence="1">
    <location>
        <begin position="152"/>
        <end position="239"/>
    </location>
</feature>
<protein>
    <submittedName>
        <fullName evidence="2">Uncharacterized protein</fullName>
    </submittedName>
</protein>
<feature type="region of interest" description="Disordered" evidence="1">
    <location>
        <begin position="258"/>
        <end position="300"/>
    </location>
</feature>
<dbReference type="OrthoDB" id="1935385at2759"/>
<keyword evidence="3" id="KW-1185">Reference proteome</keyword>
<feature type="compositionally biased region" description="Polar residues" evidence="1">
    <location>
        <begin position="259"/>
        <end position="269"/>
    </location>
</feature>
<feature type="compositionally biased region" description="Low complexity" evidence="1">
    <location>
        <begin position="67"/>
        <end position="86"/>
    </location>
</feature>
<dbReference type="Proteomes" id="UP000467841">
    <property type="component" value="Unassembled WGS sequence"/>
</dbReference>
<proteinExistence type="predicted"/>
<evidence type="ECO:0000313" key="3">
    <source>
        <dbReference type="Proteomes" id="UP000467841"/>
    </source>
</evidence>